<evidence type="ECO:0000259" key="7">
    <source>
        <dbReference type="PROSITE" id="PS50090"/>
    </source>
</evidence>
<dbReference type="PANTHER" id="PTHR47999:SF6">
    <property type="entry name" value="MYB-RELATED PROTEIN P"/>
    <property type="match status" value="1"/>
</dbReference>
<proteinExistence type="predicted"/>
<accession>A0A0K9PM10</accession>
<dbReference type="InterPro" id="IPR009057">
    <property type="entry name" value="Homeodomain-like_sf"/>
</dbReference>
<keyword evidence="4" id="KW-0804">Transcription</keyword>
<evidence type="ECO:0000256" key="5">
    <source>
        <dbReference type="ARBA" id="ARBA00023242"/>
    </source>
</evidence>
<name>A0A0K9PM10_ZOSMR</name>
<dbReference type="Pfam" id="PF00249">
    <property type="entry name" value="Myb_DNA-binding"/>
    <property type="match status" value="2"/>
</dbReference>
<evidence type="ECO:0000313" key="10">
    <source>
        <dbReference type="Proteomes" id="UP000036987"/>
    </source>
</evidence>
<keyword evidence="2" id="KW-0805">Transcription regulation</keyword>
<feature type="domain" description="HTH myb-type" evidence="8">
    <location>
        <begin position="62"/>
        <end position="116"/>
    </location>
</feature>
<evidence type="ECO:0000256" key="4">
    <source>
        <dbReference type="ARBA" id="ARBA00023163"/>
    </source>
</evidence>
<keyword evidence="5" id="KW-0539">Nucleus</keyword>
<dbReference type="InterPro" id="IPR015495">
    <property type="entry name" value="Myb_TF_plants"/>
</dbReference>
<dbReference type="AlphaFoldDB" id="A0A0K9PM10"/>
<sequence>MGRAPCCDKIGMKKGKWTAEEDEKLVSYIRHNGEGSWRSLPKNAGLLRCGKSCRLRWINYLKDDLKRGNISPEEESTIIKLQAELGNRWSLIANSLPGRTDNEIKNHWNSHLSRRIQSEMNKGAPPVKKKRGRKPKPKPTKEESGSGSNLKQMESQSETTKETEVTLTSTSSEGSTDKVLERTCSGEDGLGVIDFDIEDFNLEDLWDDVDNNTNITIDNNNNSSSYNIENDDLWWPPVLPQIASANSLVGLDDTILDQPMSGIESACQWEDDVDFNQWLDTDFGAGALFD</sequence>
<dbReference type="GO" id="GO:0006355">
    <property type="term" value="P:regulation of DNA-templated transcription"/>
    <property type="evidence" value="ECO:0000318"/>
    <property type="project" value="GO_Central"/>
</dbReference>
<dbReference type="Proteomes" id="UP000036987">
    <property type="component" value="Unassembled WGS sequence"/>
</dbReference>
<dbReference type="OMA" id="ESACQWE"/>
<dbReference type="SMART" id="SM00717">
    <property type="entry name" value="SANT"/>
    <property type="match status" value="2"/>
</dbReference>
<feature type="compositionally biased region" description="Basic residues" evidence="6">
    <location>
        <begin position="127"/>
        <end position="138"/>
    </location>
</feature>
<dbReference type="GO" id="GO:0000987">
    <property type="term" value="F:cis-regulatory region sequence-specific DNA binding"/>
    <property type="evidence" value="ECO:0000318"/>
    <property type="project" value="GO_Central"/>
</dbReference>
<feature type="domain" description="HTH myb-type" evidence="8">
    <location>
        <begin position="9"/>
        <end position="61"/>
    </location>
</feature>
<feature type="region of interest" description="Disordered" evidence="6">
    <location>
        <begin position="114"/>
        <end position="180"/>
    </location>
</feature>
<evidence type="ECO:0000256" key="6">
    <source>
        <dbReference type="SAM" id="MobiDB-lite"/>
    </source>
</evidence>
<gene>
    <name evidence="9" type="ORF">ZOSMA_200G00210</name>
</gene>
<dbReference type="PROSITE" id="PS50090">
    <property type="entry name" value="MYB_LIKE"/>
    <property type="match status" value="2"/>
</dbReference>
<dbReference type="PROSITE" id="PS51294">
    <property type="entry name" value="HTH_MYB"/>
    <property type="match status" value="2"/>
</dbReference>
<evidence type="ECO:0000259" key="8">
    <source>
        <dbReference type="PROSITE" id="PS51294"/>
    </source>
</evidence>
<dbReference type="InterPro" id="IPR001005">
    <property type="entry name" value="SANT/Myb"/>
</dbReference>
<evidence type="ECO:0000313" key="9">
    <source>
        <dbReference type="EMBL" id="KMZ70016.1"/>
    </source>
</evidence>
<protein>
    <submittedName>
        <fullName evidence="9">Transcription repressor MYB4</fullName>
    </submittedName>
</protein>
<feature type="domain" description="Myb-like" evidence="7">
    <location>
        <begin position="9"/>
        <end position="61"/>
    </location>
</feature>
<feature type="compositionally biased region" description="Low complexity" evidence="6">
    <location>
        <begin position="165"/>
        <end position="174"/>
    </location>
</feature>
<feature type="compositionally biased region" description="Polar residues" evidence="6">
    <location>
        <begin position="145"/>
        <end position="156"/>
    </location>
</feature>
<dbReference type="GO" id="GO:0005634">
    <property type="term" value="C:nucleus"/>
    <property type="evidence" value="ECO:0000318"/>
    <property type="project" value="GO_Central"/>
</dbReference>
<reference evidence="10" key="1">
    <citation type="journal article" date="2016" name="Nature">
        <title>The genome of the seagrass Zostera marina reveals angiosperm adaptation to the sea.</title>
        <authorList>
            <person name="Olsen J.L."/>
            <person name="Rouze P."/>
            <person name="Verhelst B."/>
            <person name="Lin Y.-C."/>
            <person name="Bayer T."/>
            <person name="Collen J."/>
            <person name="Dattolo E."/>
            <person name="De Paoli E."/>
            <person name="Dittami S."/>
            <person name="Maumus F."/>
            <person name="Michel G."/>
            <person name="Kersting A."/>
            <person name="Lauritano C."/>
            <person name="Lohaus R."/>
            <person name="Toepel M."/>
            <person name="Tonon T."/>
            <person name="Vanneste K."/>
            <person name="Amirebrahimi M."/>
            <person name="Brakel J."/>
            <person name="Bostroem C."/>
            <person name="Chovatia M."/>
            <person name="Grimwood J."/>
            <person name="Jenkins J.W."/>
            <person name="Jueterbock A."/>
            <person name="Mraz A."/>
            <person name="Stam W.T."/>
            <person name="Tice H."/>
            <person name="Bornberg-Bauer E."/>
            <person name="Green P.J."/>
            <person name="Pearson G.A."/>
            <person name="Procaccini G."/>
            <person name="Duarte C.M."/>
            <person name="Schmutz J."/>
            <person name="Reusch T.B.H."/>
            <person name="Van de Peer Y."/>
        </authorList>
    </citation>
    <scope>NUCLEOTIDE SEQUENCE [LARGE SCALE GENOMIC DNA]</scope>
    <source>
        <strain evidence="10">cv. Finnish</strain>
    </source>
</reference>
<organism evidence="9 10">
    <name type="scientific">Zostera marina</name>
    <name type="common">Eelgrass</name>
    <dbReference type="NCBI Taxonomy" id="29655"/>
    <lineage>
        <taxon>Eukaryota</taxon>
        <taxon>Viridiplantae</taxon>
        <taxon>Streptophyta</taxon>
        <taxon>Embryophyta</taxon>
        <taxon>Tracheophyta</taxon>
        <taxon>Spermatophyta</taxon>
        <taxon>Magnoliopsida</taxon>
        <taxon>Liliopsida</taxon>
        <taxon>Zosteraceae</taxon>
        <taxon>Zostera</taxon>
    </lineage>
</organism>
<dbReference type="SUPFAM" id="SSF46689">
    <property type="entry name" value="Homeodomain-like"/>
    <property type="match status" value="1"/>
</dbReference>
<dbReference type="CDD" id="cd00167">
    <property type="entry name" value="SANT"/>
    <property type="match status" value="2"/>
</dbReference>
<dbReference type="OrthoDB" id="2143914at2759"/>
<evidence type="ECO:0000256" key="1">
    <source>
        <dbReference type="ARBA" id="ARBA00004123"/>
    </source>
</evidence>
<dbReference type="Gene3D" id="1.10.10.60">
    <property type="entry name" value="Homeodomain-like"/>
    <property type="match status" value="2"/>
</dbReference>
<comment type="caution">
    <text evidence="9">The sequence shown here is derived from an EMBL/GenBank/DDBJ whole genome shotgun (WGS) entry which is preliminary data.</text>
</comment>
<dbReference type="PANTHER" id="PTHR47999">
    <property type="entry name" value="TRANSCRIPTION FACTOR MYB8-RELATED-RELATED"/>
    <property type="match status" value="1"/>
</dbReference>
<keyword evidence="3" id="KW-0238">DNA-binding</keyword>
<comment type="subcellular location">
    <subcellularLocation>
        <location evidence="1">Nucleus</location>
    </subcellularLocation>
</comment>
<keyword evidence="10" id="KW-1185">Reference proteome</keyword>
<dbReference type="FunFam" id="1.10.10.60:FF:000121">
    <property type="entry name" value="Myb transcription factor"/>
    <property type="match status" value="1"/>
</dbReference>
<evidence type="ECO:0000256" key="3">
    <source>
        <dbReference type="ARBA" id="ARBA00023125"/>
    </source>
</evidence>
<dbReference type="InterPro" id="IPR017930">
    <property type="entry name" value="Myb_dom"/>
</dbReference>
<evidence type="ECO:0000256" key="2">
    <source>
        <dbReference type="ARBA" id="ARBA00023015"/>
    </source>
</evidence>
<dbReference type="EMBL" id="LFYR01000731">
    <property type="protein sequence ID" value="KMZ70016.1"/>
    <property type="molecule type" value="Genomic_DNA"/>
</dbReference>
<feature type="domain" description="Myb-like" evidence="7">
    <location>
        <begin position="62"/>
        <end position="112"/>
    </location>
</feature>